<comment type="caution">
    <text evidence="1">The sequence shown here is derived from an EMBL/GenBank/DDBJ whole genome shotgun (WGS) entry which is preliminary data.</text>
</comment>
<gene>
    <name evidence="1" type="ORF">SNE40_023365</name>
</gene>
<organism evidence="1 2">
    <name type="scientific">Patella caerulea</name>
    <name type="common">Rayed Mediterranean limpet</name>
    <dbReference type="NCBI Taxonomy" id="87958"/>
    <lineage>
        <taxon>Eukaryota</taxon>
        <taxon>Metazoa</taxon>
        <taxon>Spiralia</taxon>
        <taxon>Lophotrochozoa</taxon>
        <taxon>Mollusca</taxon>
        <taxon>Gastropoda</taxon>
        <taxon>Patellogastropoda</taxon>
        <taxon>Patelloidea</taxon>
        <taxon>Patellidae</taxon>
        <taxon>Patella</taxon>
    </lineage>
</organism>
<evidence type="ECO:0000313" key="2">
    <source>
        <dbReference type="Proteomes" id="UP001347796"/>
    </source>
</evidence>
<reference evidence="1 2" key="1">
    <citation type="submission" date="2024-01" db="EMBL/GenBank/DDBJ databases">
        <title>The genome of the rayed Mediterranean limpet Patella caerulea (Linnaeus, 1758).</title>
        <authorList>
            <person name="Anh-Thu Weber A."/>
            <person name="Halstead-Nussloch G."/>
        </authorList>
    </citation>
    <scope>NUCLEOTIDE SEQUENCE [LARGE SCALE GENOMIC DNA]</scope>
    <source>
        <strain evidence="1">AATW-2023a</strain>
        <tissue evidence="1">Whole specimen</tissue>
    </source>
</reference>
<dbReference type="AlphaFoldDB" id="A0AAN8GC01"/>
<dbReference type="Proteomes" id="UP001347796">
    <property type="component" value="Unassembled WGS sequence"/>
</dbReference>
<dbReference type="EMBL" id="JAZGQO010000021">
    <property type="protein sequence ID" value="KAK6166736.1"/>
    <property type="molecule type" value="Genomic_DNA"/>
</dbReference>
<accession>A0AAN8GC01</accession>
<name>A0AAN8GC01_PATCE</name>
<evidence type="ECO:0000313" key="1">
    <source>
        <dbReference type="EMBL" id="KAK6166736.1"/>
    </source>
</evidence>
<keyword evidence="2" id="KW-1185">Reference proteome</keyword>
<protein>
    <submittedName>
        <fullName evidence="1">Uncharacterized protein</fullName>
    </submittedName>
</protein>
<sequence length="150" mass="14559">MMTMYLTMPGGYCDPKSFGSPMSNMLGGTGLLGSMLGGTGGLNSMQGGTGGLSSMLGGTGGLSSMLGGAGGLSSMLGLGSMLGGAGGLGSMLGGAGGLGVSGGATTLALFGEVQDGIQGIMQMMYLTNGDSQQMNRLITCRQLITGHSII</sequence>
<proteinExistence type="predicted"/>